<evidence type="ECO:0000256" key="1">
    <source>
        <dbReference type="SAM" id="Phobius"/>
    </source>
</evidence>
<dbReference type="PATRIC" id="fig|1280954.3.peg.2408"/>
<dbReference type="eggNOG" id="COG3279">
    <property type="taxonomic scope" value="Bacteria"/>
</dbReference>
<dbReference type="SMART" id="SM00850">
    <property type="entry name" value="LytTR"/>
    <property type="match status" value="1"/>
</dbReference>
<dbReference type="Pfam" id="PF04397">
    <property type="entry name" value="LytTR"/>
    <property type="match status" value="1"/>
</dbReference>
<dbReference type="RefSeq" id="WP_051612561.1">
    <property type="nucleotide sequence ID" value="NZ_ARYM01000013.1"/>
</dbReference>
<keyword evidence="1" id="KW-0472">Membrane</keyword>
<dbReference type="GO" id="GO:0003677">
    <property type="term" value="F:DNA binding"/>
    <property type="evidence" value="ECO:0007669"/>
    <property type="project" value="UniProtKB-KW"/>
</dbReference>
<evidence type="ECO:0000313" key="3">
    <source>
        <dbReference type="EMBL" id="KCZ98019.1"/>
    </source>
</evidence>
<accession>A0A062VEX3</accession>
<dbReference type="Proteomes" id="UP000027100">
    <property type="component" value="Unassembled WGS sequence"/>
</dbReference>
<dbReference type="Gene3D" id="2.40.50.1020">
    <property type="entry name" value="LytTr DNA-binding domain"/>
    <property type="match status" value="1"/>
</dbReference>
<feature type="domain" description="HTH LytTR-type" evidence="2">
    <location>
        <begin position="151"/>
        <end position="250"/>
    </location>
</feature>
<dbReference type="EMBL" id="ARYM01000013">
    <property type="protein sequence ID" value="KCZ98019.1"/>
    <property type="molecule type" value="Genomic_DNA"/>
</dbReference>
<reference evidence="3 4" key="1">
    <citation type="journal article" date="2014" name="Antonie Van Leeuwenhoek">
        <title>Hyphomonas beringensis sp. nov. and Hyphomonas chukchiensis sp. nov., isolated from surface seawater of the Bering Sea and Chukchi Sea.</title>
        <authorList>
            <person name="Li C."/>
            <person name="Lai Q."/>
            <person name="Li G."/>
            <person name="Dong C."/>
            <person name="Wang J."/>
            <person name="Liao Y."/>
            <person name="Shao Z."/>
        </authorList>
    </citation>
    <scope>NUCLEOTIDE SEQUENCE [LARGE SCALE GENOMIC DNA]</scope>
    <source>
        <strain evidence="3 4">PS728</strain>
    </source>
</reference>
<sequence>MQNAGDWTRRLREIGIYAVIGAFLTIISPYNGSGNLPLWGAYLYWTGLVLTGSLSAEATRTLMERTGRKFGVPVMLALMSVTSALAVTAMIILLEALTSGRSIPPGYLPRLFGLVWVIAAAVTAVGIMIERTVLAPVTEPVKGASPEETFLSRLPVKYRTAELYAVSAEDHYLRIHTSHGEELILMRLADAMRELAGADGLQVHRSWWVAKSAVRDTRKQGSKLSLVLPSGKEAPVSRTFQAEVKAAGLSA</sequence>
<keyword evidence="4" id="KW-1185">Reference proteome</keyword>
<feature type="transmembrane region" description="Helical" evidence="1">
    <location>
        <begin position="14"/>
        <end position="32"/>
    </location>
</feature>
<organism evidence="3 4">
    <name type="scientific">Hyphomonas polymorpha PS728</name>
    <dbReference type="NCBI Taxonomy" id="1280954"/>
    <lineage>
        <taxon>Bacteria</taxon>
        <taxon>Pseudomonadati</taxon>
        <taxon>Pseudomonadota</taxon>
        <taxon>Alphaproteobacteria</taxon>
        <taxon>Hyphomonadales</taxon>
        <taxon>Hyphomonadaceae</taxon>
        <taxon>Hyphomonas</taxon>
    </lineage>
</organism>
<keyword evidence="1" id="KW-1133">Transmembrane helix</keyword>
<dbReference type="STRING" id="1280954.HPO_11913"/>
<gene>
    <name evidence="3" type="ORF">HPO_11913</name>
</gene>
<comment type="caution">
    <text evidence="3">The sequence shown here is derived from an EMBL/GenBank/DDBJ whole genome shotgun (WGS) entry which is preliminary data.</text>
</comment>
<proteinExistence type="predicted"/>
<keyword evidence="1" id="KW-0812">Transmembrane</keyword>
<evidence type="ECO:0000259" key="2">
    <source>
        <dbReference type="PROSITE" id="PS50930"/>
    </source>
</evidence>
<dbReference type="InterPro" id="IPR007492">
    <property type="entry name" value="LytTR_DNA-bd_dom"/>
</dbReference>
<protein>
    <submittedName>
        <fullName evidence="3">LytTr DNA-binding domain-containing protein</fullName>
    </submittedName>
</protein>
<feature type="transmembrane region" description="Helical" evidence="1">
    <location>
        <begin position="106"/>
        <end position="129"/>
    </location>
</feature>
<feature type="transmembrane region" description="Helical" evidence="1">
    <location>
        <begin position="70"/>
        <end position="94"/>
    </location>
</feature>
<feature type="transmembrane region" description="Helical" evidence="1">
    <location>
        <begin position="38"/>
        <end position="58"/>
    </location>
</feature>
<dbReference type="AlphaFoldDB" id="A0A062VEX3"/>
<dbReference type="PROSITE" id="PS50930">
    <property type="entry name" value="HTH_LYTTR"/>
    <property type="match status" value="1"/>
</dbReference>
<name>A0A062VEX3_9PROT</name>
<evidence type="ECO:0000313" key="4">
    <source>
        <dbReference type="Proteomes" id="UP000027100"/>
    </source>
</evidence>
<keyword evidence="3" id="KW-0238">DNA-binding</keyword>